<dbReference type="SMART" id="SM01034">
    <property type="entry name" value="BLUF"/>
    <property type="match status" value="1"/>
</dbReference>
<dbReference type="InterPro" id="IPR036046">
    <property type="entry name" value="Acylphosphatase-like_dom_sf"/>
</dbReference>
<dbReference type="Proteomes" id="UP001597387">
    <property type="component" value="Unassembled WGS sequence"/>
</dbReference>
<evidence type="ECO:0000313" key="2">
    <source>
        <dbReference type="EMBL" id="MFD2163422.1"/>
    </source>
</evidence>
<keyword evidence="3" id="KW-1185">Reference proteome</keyword>
<feature type="domain" description="BLUF" evidence="1">
    <location>
        <begin position="8"/>
        <end position="99"/>
    </location>
</feature>
<dbReference type="SUPFAM" id="SSF54975">
    <property type="entry name" value="Acylphosphatase/BLUF domain-like"/>
    <property type="match status" value="1"/>
</dbReference>
<dbReference type="RefSeq" id="WP_255900892.1">
    <property type="nucleotide sequence ID" value="NZ_JAFMZO010000002.1"/>
</dbReference>
<evidence type="ECO:0000259" key="1">
    <source>
        <dbReference type="PROSITE" id="PS50925"/>
    </source>
</evidence>
<gene>
    <name evidence="2" type="ORF">ACFSJU_13525</name>
</gene>
<sequence>MMKPDQPLHRIVYVSTSVDLLAEEQLEEILSVSRKNNSEKDITGILVYNDGNILQVLEGSKKDLHTLYGQISQDHRHYGCIILQDTPSETRSFADWSMGFKSVSHIEFIQLEGYWDLRSKNMPLINDDSEGTIRNILNIFVEQTR</sequence>
<organism evidence="2 3">
    <name type="scientific">Paradesertivirga mongoliensis</name>
    <dbReference type="NCBI Taxonomy" id="2100740"/>
    <lineage>
        <taxon>Bacteria</taxon>
        <taxon>Pseudomonadati</taxon>
        <taxon>Bacteroidota</taxon>
        <taxon>Sphingobacteriia</taxon>
        <taxon>Sphingobacteriales</taxon>
        <taxon>Sphingobacteriaceae</taxon>
        <taxon>Paradesertivirga</taxon>
    </lineage>
</organism>
<proteinExistence type="predicted"/>
<dbReference type="InterPro" id="IPR007024">
    <property type="entry name" value="BLUF_domain"/>
</dbReference>
<dbReference type="Gene3D" id="3.30.70.100">
    <property type="match status" value="1"/>
</dbReference>
<dbReference type="Pfam" id="PF04940">
    <property type="entry name" value="BLUF"/>
    <property type="match status" value="1"/>
</dbReference>
<evidence type="ECO:0000313" key="3">
    <source>
        <dbReference type="Proteomes" id="UP001597387"/>
    </source>
</evidence>
<accession>A0ABW4ZP72</accession>
<dbReference type="EMBL" id="JBHUHZ010000002">
    <property type="protein sequence ID" value="MFD2163422.1"/>
    <property type="molecule type" value="Genomic_DNA"/>
</dbReference>
<comment type="caution">
    <text evidence="2">The sequence shown here is derived from an EMBL/GenBank/DDBJ whole genome shotgun (WGS) entry which is preliminary data.</text>
</comment>
<reference evidence="3" key="1">
    <citation type="journal article" date="2019" name="Int. J. Syst. Evol. Microbiol.">
        <title>The Global Catalogue of Microorganisms (GCM) 10K type strain sequencing project: providing services to taxonomists for standard genome sequencing and annotation.</title>
        <authorList>
            <consortium name="The Broad Institute Genomics Platform"/>
            <consortium name="The Broad Institute Genome Sequencing Center for Infectious Disease"/>
            <person name="Wu L."/>
            <person name="Ma J."/>
        </authorList>
    </citation>
    <scope>NUCLEOTIDE SEQUENCE [LARGE SCALE GENOMIC DNA]</scope>
    <source>
        <strain evidence="3">KCTC 42217</strain>
    </source>
</reference>
<dbReference type="PROSITE" id="PS50925">
    <property type="entry name" value="BLUF"/>
    <property type="match status" value="1"/>
</dbReference>
<protein>
    <submittedName>
        <fullName evidence="2">BLUF domain-containing protein</fullName>
    </submittedName>
</protein>
<name>A0ABW4ZP72_9SPHI</name>